<evidence type="ECO:0000313" key="2">
    <source>
        <dbReference type="Proteomes" id="UP000828390"/>
    </source>
</evidence>
<name>A0A9D3YJ61_DREPO</name>
<dbReference type="Proteomes" id="UP000828390">
    <property type="component" value="Unassembled WGS sequence"/>
</dbReference>
<comment type="caution">
    <text evidence="1">The sequence shown here is derived from an EMBL/GenBank/DDBJ whole genome shotgun (WGS) entry which is preliminary data.</text>
</comment>
<dbReference type="AlphaFoldDB" id="A0A9D3YJ61"/>
<reference evidence="1" key="1">
    <citation type="journal article" date="2019" name="bioRxiv">
        <title>The Genome of the Zebra Mussel, Dreissena polymorpha: A Resource for Invasive Species Research.</title>
        <authorList>
            <person name="McCartney M.A."/>
            <person name="Auch B."/>
            <person name="Kono T."/>
            <person name="Mallez S."/>
            <person name="Zhang Y."/>
            <person name="Obille A."/>
            <person name="Becker A."/>
            <person name="Abrahante J.E."/>
            <person name="Garbe J."/>
            <person name="Badalamenti J.P."/>
            <person name="Herman A."/>
            <person name="Mangelson H."/>
            <person name="Liachko I."/>
            <person name="Sullivan S."/>
            <person name="Sone E.D."/>
            <person name="Koren S."/>
            <person name="Silverstein K.A.T."/>
            <person name="Beckman K.B."/>
            <person name="Gohl D.M."/>
        </authorList>
    </citation>
    <scope>NUCLEOTIDE SEQUENCE</scope>
    <source>
        <strain evidence="1">Duluth1</strain>
        <tissue evidence="1">Whole animal</tissue>
    </source>
</reference>
<keyword evidence="2" id="KW-1185">Reference proteome</keyword>
<dbReference type="EMBL" id="JAIWYP010000015">
    <property type="protein sequence ID" value="KAH3699773.1"/>
    <property type="molecule type" value="Genomic_DNA"/>
</dbReference>
<protein>
    <submittedName>
        <fullName evidence="1">Uncharacterized protein</fullName>
    </submittedName>
</protein>
<reference evidence="1" key="2">
    <citation type="submission" date="2020-11" db="EMBL/GenBank/DDBJ databases">
        <authorList>
            <person name="McCartney M.A."/>
            <person name="Auch B."/>
            <person name="Kono T."/>
            <person name="Mallez S."/>
            <person name="Becker A."/>
            <person name="Gohl D.M."/>
            <person name="Silverstein K.A.T."/>
            <person name="Koren S."/>
            <person name="Bechman K.B."/>
            <person name="Herman A."/>
            <person name="Abrahante J.E."/>
            <person name="Garbe J."/>
        </authorList>
    </citation>
    <scope>NUCLEOTIDE SEQUENCE</scope>
    <source>
        <strain evidence="1">Duluth1</strain>
        <tissue evidence="1">Whole animal</tissue>
    </source>
</reference>
<gene>
    <name evidence="1" type="ORF">DPMN_074736</name>
</gene>
<accession>A0A9D3YJ61</accession>
<proteinExistence type="predicted"/>
<sequence length="70" mass="7951">MAGRGYGYTQQECIDVASEFAVQLGKRTKDEPLSMKWMNGFLSKWPESENIPRAFEFVRAKMASEAVVMT</sequence>
<evidence type="ECO:0000313" key="1">
    <source>
        <dbReference type="EMBL" id="KAH3699773.1"/>
    </source>
</evidence>
<organism evidence="1 2">
    <name type="scientific">Dreissena polymorpha</name>
    <name type="common">Zebra mussel</name>
    <name type="synonym">Mytilus polymorpha</name>
    <dbReference type="NCBI Taxonomy" id="45954"/>
    <lineage>
        <taxon>Eukaryota</taxon>
        <taxon>Metazoa</taxon>
        <taxon>Spiralia</taxon>
        <taxon>Lophotrochozoa</taxon>
        <taxon>Mollusca</taxon>
        <taxon>Bivalvia</taxon>
        <taxon>Autobranchia</taxon>
        <taxon>Heteroconchia</taxon>
        <taxon>Euheterodonta</taxon>
        <taxon>Imparidentia</taxon>
        <taxon>Neoheterodontei</taxon>
        <taxon>Myida</taxon>
        <taxon>Dreissenoidea</taxon>
        <taxon>Dreissenidae</taxon>
        <taxon>Dreissena</taxon>
    </lineage>
</organism>